<comment type="caution">
    <text evidence="2">The sequence shown here is derived from an EMBL/GenBank/DDBJ whole genome shotgun (WGS) entry which is preliminary data.</text>
</comment>
<accession>A0A371FBP1</accession>
<dbReference type="Proteomes" id="UP000257109">
    <property type="component" value="Unassembled WGS sequence"/>
</dbReference>
<keyword evidence="1" id="KW-0812">Transmembrane</keyword>
<sequence length="116" mass="13263">MVIGLRIQVITTQPLVLVFSHRFFYFLAKQENKQTLAARSNTKVKYHALVDTTFEISYFDLPPLIFIVTTMVSSKFPTMMFFISAIGILKLIVTSFVNIFFMVISILSPLALLINH</sequence>
<proteinExistence type="predicted"/>
<dbReference type="EMBL" id="QJKJ01009744">
    <property type="protein sequence ID" value="RDX75711.1"/>
    <property type="molecule type" value="Genomic_DNA"/>
</dbReference>
<feature type="transmembrane region" description="Helical" evidence="1">
    <location>
        <begin position="96"/>
        <end position="114"/>
    </location>
</feature>
<dbReference type="AlphaFoldDB" id="A0A371FBP1"/>
<name>A0A371FBP1_MUCPR</name>
<feature type="transmembrane region" description="Helical" evidence="1">
    <location>
        <begin position="64"/>
        <end position="89"/>
    </location>
</feature>
<evidence type="ECO:0000313" key="3">
    <source>
        <dbReference type="Proteomes" id="UP000257109"/>
    </source>
</evidence>
<keyword evidence="1" id="KW-1133">Transmembrane helix</keyword>
<evidence type="ECO:0000256" key="1">
    <source>
        <dbReference type="SAM" id="Phobius"/>
    </source>
</evidence>
<gene>
    <name evidence="2" type="ORF">CR513_44378</name>
</gene>
<protein>
    <submittedName>
        <fullName evidence="2">Uncharacterized protein</fullName>
    </submittedName>
</protein>
<keyword evidence="3" id="KW-1185">Reference proteome</keyword>
<reference evidence="2" key="1">
    <citation type="submission" date="2018-05" db="EMBL/GenBank/DDBJ databases">
        <title>Draft genome of Mucuna pruriens seed.</title>
        <authorList>
            <person name="Nnadi N.E."/>
            <person name="Vos R."/>
            <person name="Hasami M.H."/>
            <person name="Devisetty U.K."/>
            <person name="Aguiy J.C."/>
        </authorList>
    </citation>
    <scope>NUCLEOTIDE SEQUENCE [LARGE SCALE GENOMIC DNA]</scope>
    <source>
        <strain evidence="2">JCA_2017</strain>
    </source>
</reference>
<feature type="non-terminal residue" evidence="2">
    <location>
        <position position="116"/>
    </location>
</feature>
<feature type="non-terminal residue" evidence="2">
    <location>
        <position position="1"/>
    </location>
</feature>
<evidence type="ECO:0000313" key="2">
    <source>
        <dbReference type="EMBL" id="RDX75711.1"/>
    </source>
</evidence>
<keyword evidence="1" id="KW-0472">Membrane</keyword>
<organism evidence="2 3">
    <name type="scientific">Mucuna pruriens</name>
    <name type="common">Velvet bean</name>
    <name type="synonym">Dolichos pruriens</name>
    <dbReference type="NCBI Taxonomy" id="157652"/>
    <lineage>
        <taxon>Eukaryota</taxon>
        <taxon>Viridiplantae</taxon>
        <taxon>Streptophyta</taxon>
        <taxon>Embryophyta</taxon>
        <taxon>Tracheophyta</taxon>
        <taxon>Spermatophyta</taxon>
        <taxon>Magnoliopsida</taxon>
        <taxon>eudicotyledons</taxon>
        <taxon>Gunneridae</taxon>
        <taxon>Pentapetalae</taxon>
        <taxon>rosids</taxon>
        <taxon>fabids</taxon>
        <taxon>Fabales</taxon>
        <taxon>Fabaceae</taxon>
        <taxon>Papilionoideae</taxon>
        <taxon>50 kb inversion clade</taxon>
        <taxon>NPAAA clade</taxon>
        <taxon>indigoferoid/millettioid clade</taxon>
        <taxon>Phaseoleae</taxon>
        <taxon>Mucuna</taxon>
    </lineage>
</organism>